<sequence length="578" mass="64483">MLAREQGATVFAPGARNGFALIYPNTYHVGMSNLGLQIIYQAINSRTDTACERLFMPDRKAEQEYIRTNTPLMTIETQRPLYEFPLIGFAITFEMDYFNILKILSLGKVPLLADERVDGDPVIIAGGPCATFNPEPLTDFIDVFIIGEGEEVIHELLDQYYEGCGEHLSREALLLKLARLEGVYVPRFYRHAYHDDGTVSKITTVGEVPETINKRWIKELDRHSAQTVIVTADTEFKDLYLIEVARGCGRHCRFCMAGYCYRRPRVRSLDNIMNAVMQARLLHKKVGLMGAAISDYPQIDQLCTNITALGMGLSVASLRADSLTESLVAALASSGQRTITLAPEAASARLRNVINKGITDEHLAKSISMASQAGIPNVRLYIMIGLPYEDNSDIEAIAAMAVRIKAYMGSNGSKGLLTLSINPFIPKPFTPFQWLPMAGVREVEQKLKFLQSALRNQKGIELLIESPKEAYVQGILARGDRRLGAVLLTACRLGGSKYFKKALKEHQLQEAFYLYRKRPLQETLPWQKLNMGFDAAYLKHELEKAQTGQFTVPCTEGCTRCGICAAKAKEESSAWDFL</sequence>
<dbReference type="InterPro" id="IPR045784">
    <property type="entry name" value="Radical_SAM_N2"/>
</dbReference>
<dbReference type="InterPro" id="IPR023862">
    <property type="entry name" value="CHP03960_rSAM"/>
</dbReference>
<dbReference type="Gene3D" id="3.80.30.20">
    <property type="entry name" value="tm_1862 like domain"/>
    <property type="match status" value="1"/>
</dbReference>
<gene>
    <name evidence="2" type="ORF">SAMN04488502_101618</name>
</gene>
<dbReference type="SUPFAM" id="SSF102114">
    <property type="entry name" value="Radical SAM enzymes"/>
    <property type="match status" value="1"/>
</dbReference>
<dbReference type="InterPro" id="IPR058240">
    <property type="entry name" value="rSAM_sf"/>
</dbReference>
<protein>
    <submittedName>
        <fullName evidence="2">Radical SAM family uncharacterized protein</fullName>
    </submittedName>
</protein>
<dbReference type="EMBL" id="FNHB01000001">
    <property type="protein sequence ID" value="SDL70804.1"/>
    <property type="molecule type" value="Genomic_DNA"/>
</dbReference>
<evidence type="ECO:0000313" key="3">
    <source>
        <dbReference type="Proteomes" id="UP000214880"/>
    </source>
</evidence>
<dbReference type="Proteomes" id="UP000214880">
    <property type="component" value="Unassembled WGS sequence"/>
</dbReference>
<reference evidence="2 3" key="1">
    <citation type="submission" date="2016-10" db="EMBL/GenBank/DDBJ databases">
        <authorList>
            <person name="de Groot N.N."/>
        </authorList>
    </citation>
    <scope>NUCLEOTIDE SEQUENCE [LARGE SCALE GENOMIC DNA]</scope>
    <source>
        <strain evidence="2 3">DSM 1736</strain>
    </source>
</reference>
<dbReference type="Gene3D" id="3.40.50.280">
    <property type="entry name" value="Cobalamin-binding domain"/>
    <property type="match status" value="1"/>
</dbReference>
<dbReference type="SFLD" id="SFLDS00029">
    <property type="entry name" value="Radical_SAM"/>
    <property type="match status" value="1"/>
</dbReference>
<evidence type="ECO:0000313" key="2">
    <source>
        <dbReference type="EMBL" id="SDL70804.1"/>
    </source>
</evidence>
<organism evidence="2 3">
    <name type="scientific">Dendrosporobacter quercicolus</name>
    <dbReference type="NCBI Taxonomy" id="146817"/>
    <lineage>
        <taxon>Bacteria</taxon>
        <taxon>Bacillati</taxon>
        <taxon>Bacillota</taxon>
        <taxon>Negativicutes</taxon>
        <taxon>Selenomonadales</taxon>
        <taxon>Sporomusaceae</taxon>
        <taxon>Dendrosporobacter</taxon>
    </lineage>
</organism>
<evidence type="ECO:0000259" key="1">
    <source>
        <dbReference type="PROSITE" id="PS51918"/>
    </source>
</evidence>
<dbReference type="STRING" id="146817.SAMN04488502_101618"/>
<dbReference type="CDD" id="cd01335">
    <property type="entry name" value="Radical_SAM"/>
    <property type="match status" value="1"/>
</dbReference>
<dbReference type="AlphaFoldDB" id="A0A1G9M9K8"/>
<dbReference type="GO" id="GO:0051536">
    <property type="term" value="F:iron-sulfur cluster binding"/>
    <property type="evidence" value="ECO:0007669"/>
    <property type="project" value="InterPro"/>
</dbReference>
<dbReference type="PANTHER" id="PTHR42731:SF5">
    <property type="entry name" value="RADICAL SAM DOMAIN PROTEIN"/>
    <property type="match status" value="1"/>
</dbReference>
<proteinExistence type="predicted"/>
<keyword evidence="3" id="KW-1185">Reference proteome</keyword>
<dbReference type="InterPro" id="IPR006638">
    <property type="entry name" value="Elp3/MiaA/NifB-like_rSAM"/>
</dbReference>
<dbReference type="SMART" id="SM00729">
    <property type="entry name" value="Elp3"/>
    <property type="match status" value="1"/>
</dbReference>
<dbReference type="NCBIfam" id="TIGR03960">
    <property type="entry name" value="rSAM_fuse_unch"/>
    <property type="match status" value="1"/>
</dbReference>
<dbReference type="PROSITE" id="PS51918">
    <property type="entry name" value="RADICAL_SAM"/>
    <property type="match status" value="1"/>
</dbReference>
<accession>A0A1G9M9K8</accession>
<dbReference type="Pfam" id="PF04055">
    <property type="entry name" value="Radical_SAM"/>
    <property type="match status" value="1"/>
</dbReference>
<dbReference type="InterPro" id="IPR023404">
    <property type="entry name" value="rSAM_horseshoe"/>
</dbReference>
<dbReference type="Pfam" id="PF19864">
    <property type="entry name" value="Radical_SAM_N2"/>
    <property type="match status" value="1"/>
</dbReference>
<feature type="domain" description="Radical SAM core" evidence="1">
    <location>
        <begin position="234"/>
        <end position="461"/>
    </location>
</feature>
<dbReference type="InterPro" id="IPR007197">
    <property type="entry name" value="rSAM"/>
</dbReference>
<dbReference type="PANTHER" id="PTHR42731">
    <property type="entry name" value="SLL1084 PROTEIN"/>
    <property type="match status" value="1"/>
</dbReference>
<name>A0A1G9M9K8_9FIRM</name>
<dbReference type="GO" id="GO:0003824">
    <property type="term" value="F:catalytic activity"/>
    <property type="evidence" value="ECO:0007669"/>
    <property type="project" value="InterPro"/>
</dbReference>
<dbReference type="SFLD" id="SFLDG01082">
    <property type="entry name" value="B12-binding_domain_containing"/>
    <property type="match status" value="1"/>
</dbReference>